<dbReference type="Proteomes" id="UP001189429">
    <property type="component" value="Unassembled WGS sequence"/>
</dbReference>
<dbReference type="PANTHER" id="PTHR10543">
    <property type="entry name" value="BETA-CAROTENE DIOXYGENASE"/>
    <property type="match status" value="1"/>
</dbReference>
<feature type="non-terminal residue" evidence="7">
    <location>
        <position position="1"/>
    </location>
</feature>
<keyword evidence="8" id="KW-1185">Reference proteome</keyword>
<accession>A0ABN9PCJ3</accession>
<reference evidence="7" key="1">
    <citation type="submission" date="2023-10" db="EMBL/GenBank/DDBJ databases">
        <authorList>
            <person name="Chen Y."/>
            <person name="Shah S."/>
            <person name="Dougan E. K."/>
            <person name="Thang M."/>
            <person name="Chan C."/>
        </authorList>
    </citation>
    <scope>NUCLEOTIDE SEQUENCE [LARGE SCALE GENOMIC DNA]</scope>
</reference>
<feature type="region of interest" description="Disordered" evidence="6">
    <location>
        <begin position="380"/>
        <end position="409"/>
    </location>
</feature>
<keyword evidence="5" id="KW-0408">Iron</keyword>
<evidence type="ECO:0000256" key="4">
    <source>
        <dbReference type="ARBA" id="ARBA00023002"/>
    </source>
</evidence>
<keyword evidence="3" id="KW-0479">Metal-binding</keyword>
<dbReference type="EMBL" id="CAUYUJ010000134">
    <property type="protein sequence ID" value="CAK0788894.1"/>
    <property type="molecule type" value="Genomic_DNA"/>
</dbReference>
<keyword evidence="4" id="KW-0560">Oxidoreductase</keyword>
<evidence type="ECO:0000313" key="7">
    <source>
        <dbReference type="EMBL" id="CAK0788894.1"/>
    </source>
</evidence>
<evidence type="ECO:0000256" key="2">
    <source>
        <dbReference type="ARBA" id="ARBA00006787"/>
    </source>
</evidence>
<dbReference type="InterPro" id="IPR004294">
    <property type="entry name" value="Carotenoid_Oase"/>
</dbReference>
<evidence type="ECO:0000256" key="6">
    <source>
        <dbReference type="SAM" id="MobiDB-lite"/>
    </source>
</evidence>
<feature type="region of interest" description="Disordered" evidence="6">
    <location>
        <begin position="557"/>
        <end position="576"/>
    </location>
</feature>
<dbReference type="Pfam" id="PF03055">
    <property type="entry name" value="RPE65"/>
    <property type="match status" value="1"/>
</dbReference>
<comment type="similarity">
    <text evidence="2">Belongs to the carotenoid oxygenase family.</text>
</comment>
<proteinExistence type="inferred from homology"/>
<protein>
    <submittedName>
        <fullName evidence="7">Uncharacterized protein</fullName>
    </submittedName>
</protein>
<evidence type="ECO:0000313" key="8">
    <source>
        <dbReference type="Proteomes" id="UP001189429"/>
    </source>
</evidence>
<evidence type="ECO:0000256" key="3">
    <source>
        <dbReference type="ARBA" id="ARBA00022723"/>
    </source>
</evidence>
<evidence type="ECO:0000256" key="5">
    <source>
        <dbReference type="ARBA" id="ARBA00023004"/>
    </source>
</evidence>
<comment type="caution">
    <text evidence="7">The sequence shown here is derived from an EMBL/GenBank/DDBJ whole genome shotgun (WGS) entry which is preliminary data.</text>
</comment>
<dbReference type="PANTHER" id="PTHR10543:SF89">
    <property type="entry name" value="CAROTENOID 9,10(9',10')-CLEAVAGE DIOXYGENASE 1"/>
    <property type="match status" value="1"/>
</dbReference>
<name>A0ABN9PCJ3_9DINO</name>
<comment type="cofactor">
    <cofactor evidence="1">
        <name>Fe(2+)</name>
        <dbReference type="ChEBI" id="CHEBI:29033"/>
    </cofactor>
</comment>
<evidence type="ECO:0000256" key="1">
    <source>
        <dbReference type="ARBA" id="ARBA00001954"/>
    </source>
</evidence>
<gene>
    <name evidence="7" type="ORF">PCOR1329_LOCUS616</name>
</gene>
<organism evidence="7 8">
    <name type="scientific">Prorocentrum cordatum</name>
    <dbReference type="NCBI Taxonomy" id="2364126"/>
    <lineage>
        <taxon>Eukaryota</taxon>
        <taxon>Sar</taxon>
        <taxon>Alveolata</taxon>
        <taxon>Dinophyceae</taxon>
        <taxon>Prorocentrales</taxon>
        <taxon>Prorocentraceae</taxon>
        <taxon>Prorocentrum</taxon>
    </lineage>
</organism>
<sequence length="1514" mass="163358">AVEGLLGTALDNPIVDGNFAPVSEEISAPQLEVLEGTVPADFPDGFYIRSLVQTRPVVISITTTKSVIDFFVLSIFFPLHLISARGLKSLASVEPRQAAGSNVRQPASDLQQWQQLTGQLSAPPATRHFFVAPEDEVEREDIYCLEVKGPYPYGMRDEGGLALVPVTVPARRASRRRCPPWLRFVGLAGSALDVFGARGSRKRGRADDRAGEAESADASVLKWFVAPVFERCGETRRAFLEATRAEGVECLLIGPWGPRQSGARPAGRARGVLAWEAQLGPTQTDMDKYIGVGGVGADAQIADGVAPAAPNSDIPALRGQRGLEQNRAVLGLIDCKLYLCGPGGAPFAPPPGALVSDPSTSRPGHLPLSVSHFLGGGKGAWAGEKRGPATRHPRGAKDSTGEGAKTQGIVPAAASSEDLASRCGRGLPLACGGGAAVEWAAGHLDVPGEGLEMIVVDEGDGRPIRAKLLVQANAEFARLSLLHLSTMVRQKVGDFFVDVVEIRGGEGARGCLEVPRGAQVPRRRRRRQDILFRDLVGMSWRRRPLVESEECSCPACKAGRDRTSGAPSSGNEGEVPLHPAAESVELVLRPLEELLPRPPMVLLCQLRVQSCQLRMLLCQVKEQMRRPGPEPGDVLPAKARIWFRVHGAPKLIVPDQEGIRVTKDEVLDKSLFAQNALLSVHGTTSYAALFGRVPGILLVFGGVGAVDIFRAPSDEGVAGWRGPCRVMSMERADEGITDARWQGRCRTRRLEDRCNRVRMLMMETASNIVGQMENDFGSYRSVLGSSCAPDAEYRMGSRVVDAVQVGEALGTQVISEEPVAVEFSAGVFKLLVLAADDAGATASEAPRPVCASEGFKDMQQDRLDTWRDGIETVSASTVQLGMSEGAVKIARQVEQLSDLAVRTDAGLPTEVIDVLQGAVGTCTACRVVQRRDNKSIASLAFVAAFIEGMSVSGAQGLFVKSKGPGDVLPSIARIWFRVYGAPMFLVSAPLGDVKLGDQADIFRCRARRLEDRCDHVRMLMAEIAPNIVCQVPGLRSTPSQRRRSWRLSAQRIPEIRALIWSSCDQRGGRSIDHLGQMENDLGFYHSILDSSFPSDAGCCMGSRVVEAVQVEEALGKQEIPEEPVAVEFSAEVISLIAADKGHYAVSYVSFSGKAKMVIGRTAHLDLPRDTAKTTGQFQQLSDFDASRDRLHADWRTVRSRRVPFAKAASSALFNFASGDLSVLGSVDFGAAGGAWRRLKDAQDGRVGIHAGIVGPDGVLRHSTEVPSADRNTFMHDTAITENFLVITDFPLTIDVGRLFYSEEGMMSFQHDAPARIGLMPRGGSDVQQWFDVSSGYGFHLMSAFEDGDDVIVRGVYADSVVLDHYEWKADGSLDRAEAVSKFFSGGRKASGIAPMLREYTGQPHRFGYCVFYDRGKSNAARSGSPLVGGIEKYTFGDGGEVSTEERVLPGNLAGQEVAYVPRPGSVVEDDGWLVMFAHDLDRQRARNIAGPPVARLAIPQRVPFGFHGCWVPGQ</sequence>